<feature type="domain" description="Peptidase M12B" evidence="14">
    <location>
        <begin position="209"/>
        <end position="404"/>
    </location>
</feature>
<dbReference type="InterPro" id="IPR006586">
    <property type="entry name" value="ADAM_Cys-rich"/>
</dbReference>
<dbReference type="FunFam" id="3.40.390.10:FF:000002">
    <property type="entry name" value="Disintegrin and metalloproteinase domain-containing protein 22"/>
    <property type="match status" value="1"/>
</dbReference>
<feature type="transmembrane region" description="Helical" evidence="10">
    <location>
        <begin position="695"/>
        <end position="717"/>
    </location>
</feature>
<proteinExistence type="predicted"/>
<accession>A0A8T2P441</accession>
<dbReference type="PROSITE" id="PS50214">
    <property type="entry name" value="DISINTEGRIN_2"/>
    <property type="match status" value="1"/>
</dbReference>
<evidence type="ECO:0000313" key="15">
    <source>
        <dbReference type="EMBL" id="KAG9346061.1"/>
    </source>
</evidence>
<keyword evidence="8" id="KW-0862">Zinc</keyword>
<keyword evidence="8" id="KW-0479">Metal-binding</keyword>
<feature type="active site" evidence="8">
    <location>
        <position position="347"/>
    </location>
</feature>
<feature type="chain" id="PRO_5035924069" description="Disintegrin and metalloproteinase domain-containing protein 9-like" evidence="11">
    <location>
        <begin position="19"/>
        <end position="821"/>
    </location>
</feature>
<dbReference type="InterPro" id="IPR002870">
    <property type="entry name" value="Peptidase_M12B_N"/>
</dbReference>
<dbReference type="Pfam" id="PF00200">
    <property type="entry name" value="Disintegrin"/>
    <property type="match status" value="1"/>
</dbReference>
<feature type="region of interest" description="Disordered" evidence="9">
    <location>
        <begin position="732"/>
        <end position="821"/>
    </location>
</feature>
<evidence type="ECO:0000256" key="6">
    <source>
        <dbReference type="PROSITE-ProRule" id="PRU00068"/>
    </source>
</evidence>
<dbReference type="InterPro" id="IPR018358">
    <property type="entry name" value="Disintegrin_CS"/>
</dbReference>
<dbReference type="OrthoDB" id="5951731at2759"/>
<evidence type="ECO:0000256" key="7">
    <source>
        <dbReference type="PROSITE-ProRule" id="PRU00076"/>
    </source>
</evidence>
<protein>
    <recommendedName>
        <fullName evidence="17">Disintegrin and metalloproteinase domain-containing protein 9-like</fullName>
    </recommendedName>
</protein>
<gene>
    <name evidence="15" type="ORF">JZ751_007878</name>
</gene>
<dbReference type="SUPFAM" id="SSF55486">
    <property type="entry name" value="Metalloproteases ('zincins'), catalytic domain"/>
    <property type="match status" value="1"/>
</dbReference>
<feature type="domain" description="Disintegrin" evidence="13">
    <location>
        <begin position="412"/>
        <end position="498"/>
    </location>
</feature>
<evidence type="ECO:0008006" key="17">
    <source>
        <dbReference type="Google" id="ProtNLM"/>
    </source>
</evidence>
<dbReference type="SMART" id="SM00050">
    <property type="entry name" value="DISIN"/>
    <property type="match status" value="1"/>
</dbReference>
<dbReference type="SMART" id="SM00608">
    <property type="entry name" value="ACR"/>
    <property type="match status" value="1"/>
</dbReference>
<comment type="subcellular location">
    <subcellularLocation>
        <location evidence="1">Membrane</location>
        <topology evidence="1">Single-pass type I membrane protein</topology>
    </subcellularLocation>
</comment>
<dbReference type="PROSITE" id="PS50026">
    <property type="entry name" value="EGF_3"/>
    <property type="match status" value="1"/>
</dbReference>
<feature type="binding site" evidence="8">
    <location>
        <position position="356"/>
    </location>
    <ligand>
        <name>Zn(2+)</name>
        <dbReference type="ChEBI" id="CHEBI:29105"/>
        <note>catalytic</note>
    </ligand>
</feature>
<dbReference type="Pfam" id="PF08516">
    <property type="entry name" value="ADAM_CR"/>
    <property type="match status" value="1"/>
</dbReference>
<dbReference type="Pfam" id="PF01562">
    <property type="entry name" value="Pep_M12B_propep"/>
    <property type="match status" value="1"/>
</dbReference>
<feature type="disulfide bond" evidence="6">
    <location>
        <begin position="470"/>
        <end position="490"/>
    </location>
</feature>
<dbReference type="PANTHER" id="PTHR11905">
    <property type="entry name" value="ADAM A DISINTEGRIN AND METALLOPROTEASE DOMAIN"/>
    <property type="match status" value="1"/>
</dbReference>
<dbReference type="PANTHER" id="PTHR11905:SF136">
    <property type="entry name" value="DISINTEGRIN AND METALLOPROTEINASE DOMAIN-CONTAINING PROTEIN 9"/>
    <property type="match status" value="1"/>
</dbReference>
<evidence type="ECO:0000256" key="2">
    <source>
        <dbReference type="ARBA" id="ARBA00022692"/>
    </source>
</evidence>
<evidence type="ECO:0000259" key="12">
    <source>
        <dbReference type="PROSITE" id="PS50026"/>
    </source>
</evidence>
<dbReference type="Pfam" id="PF01421">
    <property type="entry name" value="Reprolysin"/>
    <property type="match status" value="1"/>
</dbReference>
<evidence type="ECO:0000256" key="3">
    <source>
        <dbReference type="ARBA" id="ARBA00022989"/>
    </source>
</evidence>
<evidence type="ECO:0000256" key="8">
    <source>
        <dbReference type="PROSITE-ProRule" id="PRU00276"/>
    </source>
</evidence>
<feature type="signal peptide" evidence="11">
    <location>
        <begin position="1"/>
        <end position="18"/>
    </location>
</feature>
<dbReference type="InterPro" id="IPR001762">
    <property type="entry name" value="Disintegrin_dom"/>
</dbReference>
<evidence type="ECO:0000313" key="16">
    <source>
        <dbReference type="Proteomes" id="UP000824540"/>
    </source>
</evidence>
<keyword evidence="11" id="KW-0732">Signal</keyword>
<dbReference type="InterPro" id="IPR034027">
    <property type="entry name" value="Reprolysin_adamalysin"/>
</dbReference>
<reference evidence="15" key="1">
    <citation type="thesis" date="2021" institute="BYU ScholarsArchive" country="Provo, UT, USA">
        <title>Applications of and Algorithms for Genome Assembly and Genomic Analyses with an Emphasis on Marine Teleosts.</title>
        <authorList>
            <person name="Pickett B.D."/>
        </authorList>
    </citation>
    <scope>NUCLEOTIDE SEQUENCE</scope>
    <source>
        <strain evidence="15">HI-2016</strain>
    </source>
</reference>
<keyword evidence="2 10" id="KW-0812">Transmembrane</keyword>
<evidence type="ECO:0000256" key="10">
    <source>
        <dbReference type="SAM" id="Phobius"/>
    </source>
</evidence>
<dbReference type="SUPFAM" id="SSF57552">
    <property type="entry name" value="Blood coagulation inhibitor (disintegrin)"/>
    <property type="match status" value="1"/>
</dbReference>
<feature type="disulfide bond" evidence="8">
    <location>
        <begin position="363"/>
        <end position="368"/>
    </location>
</feature>
<dbReference type="EMBL" id="JAFBMS010000016">
    <property type="protein sequence ID" value="KAG9346061.1"/>
    <property type="molecule type" value="Genomic_DNA"/>
</dbReference>
<feature type="compositionally biased region" description="Pro residues" evidence="9">
    <location>
        <begin position="805"/>
        <end position="821"/>
    </location>
</feature>
<keyword evidence="4 10" id="KW-0472">Membrane</keyword>
<comment type="caution">
    <text evidence="7">Lacks conserved residue(s) required for the propagation of feature annotation.</text>
</comment>
<keyword evidence="5 7" id="KW-1015">Disulfide bond</keyword>
<comment type="caution">
    <text evidence="15">The sequence shown here is derived from an EMBL/GenBank/DDBJ whole genome shotgun (WGS) entry which is preliminary data.</text>
</comment>
<keyword evidence="16" id="KW-1185">Reference proteome</keyword>
<dbReference type="AlphaFoldDB" id="A0A8T2P441"/>
<evidence type="ECO:0000256" key="4">
    <source>
        <dbReference type="ARBA" id="ARBA00023136"/>
    </source>
</evidence>
<name>A0A8T2P441_9TELE</name>
<dbReference type="InterPro" id="IPR024079">
    <property type="entry name" value="MetalloPept_cat_dom_sf"/>
</dbReference>
<evidence type="ECO:0000256" key="9">
    <source>
        <dbReference type="SAM" id="MobiDB-lite"/>
    </source>
</evidence>
<dbReference type="PRINTS" id="PR00289">
    <property type="entry name" value="DISINTEGRIN"/>
</dbReference>
<dbReference type="Gene3D" id="4.10.70.10">
    <property type="entry name" value="Disintegrin domain"/>
    <property type="match status" value="1"/>
</dbReference>
<dbReference type="Gene3D" id="3.40.390.10">
    <property type="entry name" value="Collagenase (Catalytic Domain)"/>
    <property type="match status" value="1"/>
</dbReference>
<evidence type="ECO:0000256" key="1">
    <source>
        <dbReference type="ARBA" id="ARBA00004479"/>
    </source>
</evidence>
<evidence type="ECO:0000256" key="11">
    <source>
        <dbReference type="SAM" id="SignalP"/>
    </source>
</evidence>
<dbReference type="GO" id="GO:0046872">
    <property type="term" value="F:metal ion binding"/>
    <property type="evidence" value="ECO:0007669"/>
    <property type="project" value="UniProtKB-KW"/>
</dbReference>
<dbReference type="GO" id="GO:0005886">
    <property type="term" value="C:plasma membrane"/>
    <property type="evidence" value="ECO:0007669"/>
    <property type="project" value="TreeGrafter"/>
</dbReference>
<dbReference type="InterPro" id="IPR001590">
    <property type="entry name" value="Peptidase_M12B"/>
</dbReference>
<dbReference type="PROSITE" id="PS00427">
    <property type="entry name" value="DISINTEGRIN_1"/>
    <property type="match status" value="1"/>
</dbReference>
<feature type="domain" description="EGF-like" evidence="12">
    <location>
        <begin position="638"/>
        <end position="672"/>
    </location>
</feature>
<evidence type="ECO:0000259" key="14">
    <source>
        <dbReference type="PROSITE" id="PS50215"/>
    </source>
</evidence>
<dbReference type="FunFam" id="4.10.70.10:FF:000001">
    <property type="entry name" value="Disintegrin and metalloproteinase domain-containing protein 22"/>
    <property type="match status" value="1"/>
</dbReference>
<dbReference type="InterPro" id="IPR036436">
    <property type="entry name" value="Disintegrin_dom_sf"/>
</dbReference>
<keyword evidence="3 10" id="KW-1133">Transmembrane helix</keyword>
<sequence length="821" mass="90051">MLRIYLLFLHCCLCFLTGIKTSGLSGAQVSEFSNYKVVNPHIIHERWRRETNQAESEEKLTPDRVTYSLSIENKDHFLHLKKNRDFLAKDFVQYSHDAHGNLVTSYPKVSEYCHYHGYVEGHEDSLVALSTCSGLRGVILFGNQSYGLEPAVGSSNNEHLLFPLTPSQPEDFTCGVTKDMSYSYDHTFHNPTLTMSKPLRKKRNLPQPRYIELALVVDKMRFDFKKGNITAVREEMVDLANLLDGYYKQLNIHVILVGLEVFESENPFSVDESASTVLGNFVKWRRKFLIPRRRHDVGQLVVGRSSSYGGVLGMAFVGTVCSVASAGGINVFSDNNLQYFSTIVAHEMGHNLGMNHDDGRCTCEGGSCIMAASAGGSRKFSTCSGDDFERLVFRGGGVCLKNQPSPSDIITVADCGNGVLEEGEECDCGTPEECKDKCCDAATCKLTRGSACAQGGCCKDCQIRVAGTPCRSSVNFCDLPEFCTGKSAFCPEDYYIMDGHPCANNSAYCFEGRCQTYDYQCQQLFGKSAKKAADVCFNEINSRGDKFGNCGGQAPKWAKCKLEDSMCGKVQCANVDANYPPQGATITVQDIGGARCVNADFGLGPDVLDPAYVNTGSGCRKGKTCLDFKCINASALEQDVDCDVQRTCNGNGVCNDQGHCHCDDGWAPPNCNRAGTGGSVDSGPTQIDYSLRNGLLIFFLLVVPILILIAILLLFMFRRDWMNKMLTNIRSSRTRNTTRSQANGNAQTRTTPQPQMQNPPRSFESPSTYPQVISGLPPSYDELNYGNMEYGSSGEKVAPKQGPGVPKPIPPKQPPSFTPSP</sequence>
<feature type="binding site" evidence="8">
    <location>
        <position position="350"/>
    </location>
    <ligand>
        <name>Zn(2+)</name>
        <dbReference type="ChEBI" id="CHEBI:29105"/>
        <note>catalytic</note>
    </ligand>
</feature>
<keyword evidence="7" id="KW-0245">EGF-like domain</keyword>
<feature type="compositionally biased region" description="Polar residues" evidence="9">
    <location>
        <begin position="741"/>
        <end position="771"/>
    </location>
</feature>
<dbReference type="PROSITE" id="PS50215">
    <property type="entry name" value="ADAM_MEPRO"/>
    <property type="match status" value="1"/>
</dbReference>
<evidence type="ECO:0000259" key="13">
    <source>
        <dbReference type="PROSITE" id="PS50214"/>
    </source>
</evidence>
<evidence type="ECO:0000256" key="5">
    <source>
        <dbReference type="ARBA" id="ARBA00023157"/>
    </source>
</evidence>
<feature type="binding site" evidence="8">
    <location>
        <position position="346"/>
    </location>
    <ligand>
        <name>Zn(2+)</name>
        <dbReference type="ChEBI" id="CHEBI:29105"/>
        <note>catalytic</note>
    </ligand>
</feature>
<dbReference type="GO" id="GO:0006508">
    <property type="term" value="P:proteolysis"/>
    <property type="evidence" value="ECO:0007669"/>
    <property type="project" value="InterPro"/>
</dbReference>
<dbReference type="CDD" id="cd04269">
    <property type="entry name" value="ZnMc_adamalysin_II_like"/>
    <property type="match status" value="1"/>
</dbReference>
<dbReference type="PROSITE" id="PS01186">
    <property type="entry name" value="EGF_2"/>
    <property type="match status" value="1"/>
</dbReference>
<organism evidence="15 16">
    <name type="scientific">Albula glossodonta</name>
    <name type="common">roundjaw bonefish</name>
    <dbReference type="NCBI Taxonomy" id="121402"/>
    <lineage>
        <taxon>Eukaryota</taxon>
        <taxon>Metazoa</taxon>
        <taxon>Chordata</taxon>
        <taxon>Craniata</taxon>
        <taxon>Vertebrata</taxon>
        <taxon>Euteleostomi</taxon>
        <taxon>Actinopterygii</taxon>
        <taxon>Neopterygii</taxon>
        <taxon>Teleostei</taxon>
        <taxon>Albuliformes</taxon>
        <taxon>Albulidae</taxon>
        <taxon>Albula</taxon>
    </lineage>
</organism>
<dbReference type="GO" id="GO:0004222">
    <property type="term" value="F:metalloendopeptidase activity"/>
    <property type="evidence" value="ECO:0007669"/>
    <property type="project" value="InterPro"/>
</dbReference>
<feature type="disulfide bond" evidence="7">
    <location>
        <begin position="662"/>
        <end position="671"/>
    </location>
</feature>
<dbReference type="Proteomes" id="UP000824540">
    <property type="component" value="Unassembled WGS sequence"/>
</dbReference>
<dbReference type="InterPro" id="IPR000742">
    <property type="entry name" value="EGF"/>
</dbReference>